<feature type="domain" description="RecX first three-helical" evidence="7">
    <location>
        <begin position="59"/>
        <end position="98"/>
    </location>
</feature>
<name>A0ABV9QIB7_9FIRM</name>
<evidence type="ECO:0000313" key="9">
    <source>
        <dbReference type="Proteomes" id="UP001595916"/>
    </source>
</evidence>
<feature type="domain" description="RecX third three-helical" evidence="6">
    <location>
        <begin position="153"/>
        <end position="197"/>
    </location>
</feature>
<dbReference type="InterPro" id="IPR003783">
    <property type="entry name" value="Regulatory_RecX"/>
</dbReference>
<evidence type="ECO:0000256" key="1">
    <source>
        <dbReference type="ARBA" id="ARBA00004496"/>
    </source>
</evidence>
<dbReference type="Gene3D" id="1.10.10.10">
    <property type="entry name" value="Winged helix-like DNA-binding domain superfamily/Winged helix DNA-binding domain"/>
    <property type="match status" value="2"/>
</dbReference>
<comment type="caution">
    <text evidence="8">The sequence shown here is derived from an EMBL/GenBank/DDBJ whole genome shotgun (WGS) entry which is preliminary data.</text>
</comment>
<dbReference type="Pfam" id="PF21981">
    <property type="entry name" value="RecX_HTH3"/>
    <property type="match status" value="1"/>
</dbReference>
<dbReference type="InterPro" id="IPR036388">
    <property type="entry name" value="WH-like_DNA-bd_sf"/>
</dbReference>
<dbReference type="RefSeq" id="WP_379787847.1">
    <property type="nucleotide sequence ID" value="NZ_JBHSHL010000014.1"/>
</dbReference>
<reference evidence="9" key="1">
    <citation type="journal article" date="2019" name="Int. J. Syst. Evol. Microbiol.">
        <title>The Global Catalogue of Microorganisms (GCM) 10K type strain sequencing project: providing services to taxonomists for standard genome sequencing and annotation.</title>
        <authorList>
            <consortium name="The Broad Institute Genomics Platform"/>
            <consortium name="The Broad Institute Genome Sequencing Center for Infectious Disease"/>
            <person name="Wu L."/>
            <person name="Ma J."/>
        </authorList>
    </citation>
    <scope>NUCLEOTIDE SEQUENCE [LARGE SCALE GENOMIC DNA]</scope>
    <source>
        <strain evidence="9">CCUG 46385</strain>
    </source>
</reference>
<dbReference type="InterPro" id="IPR053925">
    <property type="entry name" value="RecX_HTH_3rd"/>
</dbReference>
<evidence type="ECO:0000256" key="5">
    <source>
        <dbReference type="HAMAP-Rule" id="MF_01114"/>
    </source>
</evidence>
<comment type="subcellular location">
    <subcellularLocation>
        <location evidence="1 5">Cytoplasm</location>
    </subcellularLocation>
</comment>
<dbReference type="Proteomes" id="UP001595916">
    <property type="component" value="Unassembled WGS sequence"/>
</dbReference>
<keyword evidence="9" id="KW-1185">Reference proteome</keyword>
<gene>
    <name evidence="5" type="primary">recX</name>
    <name evidence="8" type="ORF">ACFO4R_04520</name>
</gene>
<evidence type="ECO:0000256" key="2">
    <source>
        <dbReference type="ARBA" id="ARBA00009695"/>
    </source>
</evidence>
<dbReference type="PANTHER" id="PTHR33602">
    <property type="entry name" value="REGULATORY PROTEIN RECX FAMILY PROTEIN"/>
    <property type="match status" value="1"/>
</dbReference>
<keyword evidence="4 5" id="KW-0963">Cytoplasm</keyword>
<dbReference type="InterPro" id="IPR053926">
    <property type="entry name" value="RecX_HTH_1st"/>
</dbReference>
<dbReference type="EMBL" id="JBHSHL010000014">
    <property type="protein sequence ID" value="MFC4804340.1"/>
    <property type="molecule type" value="Genomic_DNA"/>
</dbReference>
<evidence type="ECO:0000256" key="3">
    <source>
        <dbReference type="ARBA" id="ARBA00018111"/>
    </source>
</evidence>
<comment type="similarity">
    <text evidence="2 5">Belongs to the RecX family.</text>
</comment>
<organism evidence="8 9">
    <name type="scientific">Filifactor villosus</name>
    <dbReference type="NCBI Taxonomy" id="29374"/>
    <lineage>
        <taxon>Bacteria</taxon>
        <taxon>Bacillati</taxon>
        <taxon>Bacillota</taxon>
        <taxon>Clostridia</taxon>
        <taxon>Peptostreptococcales</taxon>
        <taxon>Filifactoraceae</taxon>
        <taxon>Filifactor</taxon>
    </lineage>
</organism>
<dbReference type="PANTHER" id="PTHR33602:SF1">
    <property type="entry name" value="REGULATORY PROTEIN RECX FAMILY PROTEIN"/>
    <property type="match status" value="1"/>
</dbReference>
<comment type="function">
    <text evidence="5">Modulates RecA activity.</text>
</comment>
<accession>A0ABV9QIB7</accession>
<evidence type="ECO:0000259" key="7">
    <source>
        <dbReference type="Pfam" id="PF21982"/>
    </source>
</evidence>
<dbReference type="Pfam" id="PF21982">
    <property type="entry name" value="RecX_HTH1"/>
    <property type="match status" value="1"/>
</dbReference>
<protein>
    <recommendedName>
        <fullName evidence="3 5">Regulatory protein RecX</fullName>
    </recommendedName>
</protein>
<sequence length="212" mass="25058">MKIDSILKKRGLYLISFEEGKELTVSEELLFALGWKKGREVVLDERLFEKLEQDKYQQCFHIALRKLDYSALSSKQLEQRLKKEGFCSKHITYVIEKLKRMKLIDDDLLSKHIIESCLSKGFSKEKIRMKLYSKGLYNEEEQILSQYVPRDREEDNAYAVAKKKYKSLSTLPPIEIKKKLYSTLSYRGFRYDSVKTAVERLLSEENFDITDE</sequence>
<proteinExistence type="inferred from homology"/>
<evidence type="ECO:0000256" key="4">
    <source>
        <dbReference type="ARBA" id="ARBA00022490"/>
    </source>
</evidence>
<dbReference type="HAMAP" id="MF_01114">
    <property type="entry name" value="RecX"/>
    <property type="match status" value="1"/>
</dbReference>
<evidence type="ECO:0000259" key="6">
    <source>
        <dbReference type="Pfam" id="PF21981"/>
    </source>
</evidence>
<evidence type="ECO:0000313" key="8">
    <source>
        <dbReference type="EMBL" id="MFC4804340.1"/>
    </source>
</evidence>